<dbReference type="Gene3D" id="2.30.110.10">
    <property type="entry name" value="Electron Transport, Fmn-binding Protein, Chain A"/>
    <property type="match status" value="1"/>
</dbReference>
<gene>
    <name evidence="3" type="ORF">Snoj_36050</name>
</gene>
<dbReference type="InterPro" id="IPR012349">
    <property type="entry name" value="Split_barrel_FMN-bd"/>
</dbReference>
<dbReference type="GeneID" id="95587949"/>
<dbReference type="PANTHER" id="PTHR39428">
    <property type="entry name" value="F420H(2)-DEPENDENT QUINONE REDUCTASE RV1261C"/>
    <property type="match status" value="1"/>
</dbReference>
<comment type="caution">
    <text evidence="3">The sequence shown here is derived from an EMBL/GenBank/DDBJ whole genome shotgun (WGS) entry which is preliminary data.</text>
</comment>
<reference evidence="4" key="1">
    <citation type="submission" date="2023-07" db="EMBL/GenBank/DDBJ databases">
        <title>Whole genome shotgun sequence of Streptomyces nojiriensis NBRC 13794.</title>
        <authorList>
            <person name="Komaki H."/>
            <person name="Tamura T."/>
        </authorList>
    </citation>
    <scope>NUCLEOTIDE SEQUENCE [LARGE SCALE GENOMIC DNA]</scope>
    <source>
        <strain evidence="4">NBRC 13794</strain>
    </source>
</reference>
<proteinExistence type="inferred from homology"/>
<dbReference type="SUPFAM" id="SSF50475">
    <property type="entry name" value="FMN-binding split barrel"/>
    <property type="match status" value="1"/>
</dbReference>
<sequence length="170" mass="18820">MHRLGVALLRAVMLRIGQKSSPALRRFIAVMSVLHLGVYRRTGGLLGRLGLKHGKIVIITTTGRRTGEPRTVPLLAVEDAGDLVVIASHGGLDQPPGWWLNLGENPFATVEIRGRTFHVRAEQADQRKRAELWLRFVEAFPGYEDYRQRTARELPIVILHPVPGPAVTAG</sequence>
<dbReference type="NCBIfam" id="TIGR00026">
    <property type="entry name" value="hi_GC_TIGR00026"/>
    <property type="match status" value="1"/>
</dbReference>
<accession>A0ABQ3SNH4</accession>
<dbReference type="Proteomes" id="UP000613974">
    <property type="component" value="Unassembled WGS sequence"/>
</dbReference>
<evidence type="ECO:0000313" key="4">
    <source>
        <dbReference type="Proteomes" id="UP000613974"/>
    </source>
</evidence>
<dbReference type="InterPro" id="IPR004378">
    <property type="entry name" value="F420H2_quin_Rdtase"/>
</dbReference>
<comment type="catalytic activity">
    <reaction evidence="2">
        <text>oxidized coenzyme F420-(gamma-L-Glu)(n) + a quinol + H(+) = reduced coenzyme F420-(gamma-L-Glu)(n) + a quinone</text>
        <dbReference type="Rhea" id="RHEA:39663"/>
        <dbReference type="Rhea" id="RHEA-COMP:12939"/>
        <dbReference type="Rhea" id="RHEA-COMP:14378"/>
        <dbReference type="ChEBI" id="CHEBI:15378"/>
        <dbReference type="ChEBI" id="CHEBI:24646"/>
        <dbReference type="ChEBI" id="CHEBI:132124"/>
        <dbReference type="ChEBI" id="CHEBI:133980"/>
        <dbReference type="ChEBI" id="CHEBI:139511"/>
    </reaction>
</comment>
<evidence type="ECO:0000256" key="2">
    <source>
        <dbReference type="ARBA" id="ARBA00049106"/>
    </source>
</evidence>
<name>A0ABQ3SNH4_9ACTN</name>
<evidence type="ECO:0000256" key="1">
    <source>
        <dbReference type="ARBA" id="ARBA00008710"/>
    </source>
</evidence>
<protein>
    <recommendedName>
        <fullName evidence="5">Nitroreductase family deazaflavin-dependent oxidoreductase</fullName>
    </recommendedName>
</protein>
<keyword evidence="4" id="KW-1185">Reference proteome</keyword>
<dbReference type="Pfam" id="PF04075">
    <property type="entry name" value="F420H2_quin_red"/>
    <property type="match status" value="1"/>
</dbReference>
<organism evidence="3 4">
    <name type="scientific">Streptomyces nojiriensis</name>
    <dbReference type="NCBI Taxonomy" id="66374"/>
    <lineage>
        <taxon>Bacteria</taxon>
        <taxon>Bacillati</taxon>
        <taxon>Actinomycetota</taxon>
        <taxon>Actinomycetes</taxon>
        <taxon>Kitasatosporales</taxon>
        <taxon>Streptomycetaceae</taxon>
        <taxon>Streptomyces</taxon>
    </lineage>
</organism>
<dbReference type="RefSeq" id="WP_189742200.1">
    <property type="nucleotide sequence ID" value="NZ_BMRL01000011.1"/>
</dbReference>
<dbReference type="PANTHER" id="PTHR39428:SF1">
    <property type="entry name" value="F420H(2)-DEPENDENT QUINONE REDUCTASE RV1261C"/>
    <property type="match status" value="1"/>
</dbReference>
<evidence type="ECO:0000313" key="3">
    <source>
        <dbReference type="EMBL" id="GHI69687.1"/>
    </source>
</evidence>
<dbReference type="EMBL" id="BNEC01000005">
    <property type="protein sequence ID" value="GHI69687.1"/>
    <property type="molecule type" value="Genomic_DNA"/>
</dbReference>
<evidence type="ECO:0008006" key="5">
    <source>
        <dbReference type="Google" id="ProtNLM"/>
    </source>
</evidence>
<comment type="similarity">
    <text evidence="1">Belongs to the F420H(2)-dependent quinone reductase family.</text>
</comment>